<organism evidence="2 3">
    <name type="scientific">Gymnopilus dilepis</name>
    <dbReference type="NCBI Taxonomy" id="231916"/>
    <lineage>
        <taxon>Eukaryota</taxon>
        <taxon>Fungi</taxon>
        <taxon>Dikarya</taxon>
        <taxon>Basidiomycota</taxon>
        <taxon>Agaricomycotina</taxon>
        <taxon>Agaricomycetes</taxon>
        <taxon>Agaricomycetidae</taxon>
        <taxon>Agaricales</taxon>
        <taxon>Agaricineae</taxon>
        <taxon>Hymenogastraceae</taxon>
        <taxon>Gymnopilus</taxon>
    </lineage>
</organism>
<proteinExistence type="predicted"/>
<dbReference type="OrthoDB" id="2664977at2759"/>
<keyword evidence="3" id="KW-1185">Reference proteome</keyword>
<feature type="region of interest" description="Disordered" evidence="1">
    <location>
        <begin position="1"/>
        <end position="243"/>
    </location>
</feature>
<feature type="compositionally biased region" description="Basic and acidic residues" evidence="1">
    <location>
        <begin position="165"/>
        <end position="177"/>
    </location>
</feature>
<gene>
    <name evidence="2" type="ORF">CVT26_011104</name>
</gene>
<dbReference type="InParanoid" id="A0A409WRL6"/>
<evidence type="ECO:0000313" key="3">
    <source>
        <dbReference type="Proteomes" id="UP000284706"/>
    </source>
</evidence>
<accession>A0A409WRL6</accession>
<feature type="compositionally biased region" description="Basic and acidic residues" evidence="1">
    <location>
        <begin position="62"/>
        <end position="79"/>
    </location>
</feature>
<feature type="compositionally biased region" description="Basic and acidic residues" evidence="1">
    <location>
        <begin position="212"/>
        <end position="225"/>
    </location>
</feature>
<dbReference type="AlphaFoldDB" id="A0A409WRL6"/>
<feature type="region of interest" description="Disordered" evidence="1">
    <location>
        <begin position="520"/>
        <end position="567"/>
    </location>
</feature>
<feature type="compositionally biased region" description="Polar residues" evidence="1">
    <location>
        <begin position="229"/>
        <end position="240"/>
    </location>
</feature>
<evidence type="ECO:0000256" key="1">
    <source>
        <dbReference type="SAM" id="MobiDB-lite"/>
    </source>
</evidence>
<dbReference type="EMBL" id="NHYE01004897">
    <property type="protein sequence ID" value="PPQ81142.1"/>
    <property type="molecule type" value="Genomic_DNA"/>
</dbReference>
<feature type="compositionally biased region" description="Polar residues" evidence="1">
    <location>
        <begin position="123"/>
        <end position="142"/>
    </location>
</feature>
<feature type="compositionally biased region" description="Polar residues" evidence="1">
    <location>
        <begin position="194"/>
        <end position="208"/>
    </location>
</feature>
<protein>
    <submittedName>
        <fullName evidence="2">Uncharacterized protein</fullName>
    </submittedName>
</protein>
<dbReference type="STRING" id="231916.A0A409WRL6"/>
<name>A0A409WRL6_9AGAR</name>
<reference evidence="2 3" key="1">
    <citation type="journal article" date="2018" name="Evol. Lett.">
        <title>Horizontal gene cluster transfer increased hallucinogenic mushroom diversity.</title>
        <authorList>
            <person name="Reynolds H.T."/>
            <person name="Vijayakumar V."/>
            <person name="Gluck-Thaler E."/>
            <person name="Korotkin H.B."/>
            <person name="Matheny P.B."/>
            <person name="Slot J.C."/>
        </authorList>
    </citation>
    <scope>NUCLEOTIDE SEQUENCE [LARGE SCALE GENOMIC DNA]</scope>
    <source>
        <strain evidence="2 3">SRW20</strain>
    </source>
</reference>
<comment type="caution">
    <text evidence="2">The sequence shown here is derived from an EMBL/GenBank/DDBJ whole genome shotgun (WGS) entry which is preliminary data.</text>
</comment>
<dbReference type="Proteomes" id="UP000284706">
    <property type="component" value="Unassembled WGS sequence"/>
</dbReference>
<sequence length="567" mass="62013">MSHIVSANRFDAIDPERHPPSTGDSDDDASEVSRQALEADAMAVDDDVGHPNAGESTPRADITADNKRGAGDSHHEHVHSSQNGGKKVATTGGRKRPREISPGAGGNISKKALLSPLAVKTTRLPTFTRITRATSRPATLSQIEHALVGSNERQTSQAANAGTPRADKPSDDARPTEEAVQSSGNGGESRSRSATPSEEQSQVDQASESDQDIPHPDPPRKRDAAPPKNQSTATQRNTHPMNIVAVPAGGWSKIRGPTFRTLRQHLHLDLAAAWDAMALEGPTMYVYVADFRLEADCSPTARKIKDLVAAIILKDDFRVSIPQKAMGIRTPESPIYPFLLSELTQDDVDHLLSEPLWSNRSFTIFTAPSKPFVSDYVMTLQNLPFYATSEDEELVAESVRKFLREDEWIASFIHCHHDAYHSHYHPDDVLDETVDNTGASALEININKDEKTTLFNVYIPPPTHNLDAHEEWITYLRQQVFVIKGNMANVREAFNCSHCKGHDHPSGLCPLFGTILARPTGKQPSTPAPRANGYGGKSHNRDVAPGTKGKSKGRDGFGSHKRSYGRN</sequence>
<feature type="compositionally biased region" description="Polar residues" evidence="1">
    <location>
        <begin position="151"/>
        <end position="160"/>
    </location>
</feature>
<evidence type="ECO:0000313" key="2">
    <source>
        <dbReference type="EMBL" id="PPQ81142.1"/>
    </source>
</evidence>